<comment type="caution">
    <text evidence="2">The sequence shown here is derived from an EMBL/GenBank/DDBJ whole genome shotgun (WGS) entry which is preliminary data.</text>
</comment>
<sequence length="132" mass="14445">MTRALLLVAALLAAAHASAQQIASPSEFLDAAEGRTMTFVGDDTGALVGTERFLSRERTVWARADGSCSYGRVFAQGPELCFEYEDDAGRLHCWWPFRQDGTLKVRSTSTLEVQRIARISDDMVGCEGEPIS</sequence>
<feature type="chain" id="PRO_5015519560" evidence="1">
    <location>
        <begin position="20"/>
        <end position="132"/>
    </location>
</feature>
<name>A0A2T0X7K3_9RHOB</name>
<protein>
    <submittedName>
        <fullName evidence="2">Uncharacterized protein</fullName>
    </submittedName>
</protein>
<dbReference type="RefSeq" id="WP_106159377.1">
    <property type="nucleotide sequence ID" value="NZ_PVTT01000001.1"/>
</dbReference>
<dbReference type="Proteomes" id="UP000238801">
    <property type="component" value="Unassembled WGS sequence"/>
</dbReference>
<organism evidence="2 3">
    <name type="scientific">Hasllibacter halocynthiae</name>
    <dbReference type="NCBI Taxonomy" id="595589"/>
    <lineage>
        <taxon>Bacteria</taxon>
        <taxon>Pseudomonadati</taxon>
        <taxon>Pseudomonadota</taxon>
        <taxon>Alphaproteobacteria</taxon>
        <taxon>Rhodobacterales</taxon>
        <taxon>Roseobacteraceae</taxon>
        <taxon>Hasllibacter</taxon>
    </lineage>
</organism>
<feature type="signal peptide" evidence="1">
    <location>
        <begin position="1"/>
        <end position="19"/>
    </location>
</feature>
<dbReference type="EMBL" id="PVTT01000001">
    <property type="protein sequence ID" value="PRY94931.1"/>
    <property type="molecule type" value="Genomic_DNA"/>
</dbReference>
<reference evidence="2 3" key="1">
    <citation type="submission" date="2018-03" db="EMBL/GenBank/DDBJ databases">
        <title>Genomic Encyclopedia of Archaeal and Bacterial Type Strains, Phase II (KMG-II): from individual species to whole genera.</title>
        <authorList>
            <person name="Goeker M."/>
        </authorList>
    </citation>
    <scope>NUCLEOTIDE SEQUENCE [LARGE SCALE GENOMIC DNA]</scope>
    <source>
        <strain evidence="2 3">DSM 29318</strain>
    </source>
</reference>
<evidence type="ECO:0000313" key="2">
    <source>
        <dbReference type="EMBL" id="PRY94931.1"/>
    </source>
</evidence>
<keyword evidence="1" id="KW-0732">Signal</keyword>
<proteinExistence type="predicted"/>
<keyword evidence="3" id="KW-1185">Reference proteome</keyword>
<evidence type="ECO:0000256" key="1">
    <source>
        <dbReference type="SAM" id="SignalP"/>
    </source>
</evidence>
<dbReference type="AlphaFoldDB" id="A0A2T0X7K3"/>
<gene>
    <name evidence="2" type="ORF">BCF33_0534</name>
</gene>
<dbReference type="OrthoDB" id="7658757at2"/>
<accession>A0A2T0X7K3</accession>
<evidence type="ECO:0000313" key="3">
    <source>
        <dbReference type="Proteomes" id="UP000238801"/>
    </source>
</evidence>